<dbReference type="EMBL" id="WNKQ01000018">
    <property type="protein sequence ID" value="KAF5845790.1"/>
    <property type="molecule type" value="Genomic_DNA"/>
</dbReference>
<gene>
    <name evidence="2" type="ORF">GGP41_009614</name>
</gene>
<evidence type="ECO:0000313" key="3">
    <source>
        <dbReference type="Proteomes" id="UP000624244"/>
    </source>
</evidence>
<feature type="compositionally biased region" description="Polar residues" evidence="1">
    <location>
        <begin position="183"/>
        <end position="198"/>
    </location>
</feature>
<dbReference type="AlphaFoldDB" id="A0A8H6DTH5"/>
<sequence>MSYLFETEQEFDAYARPPRKVPTRLPVHPIQKDHIDKIEAETIKANKPKLTSGAFTTEEIQGKLTGFSKRALRQDSLRQDYIKSLVDRDACQDTHVELQENEGSGYGPQNKESSGPNAALVVSGSELQYPNEVQMDAMSEIGDDNLLTQTLSFDSAQISQDSPSRSSSSSFIPRMPQEPPASYITSLTRTSDLSQEPQQARVEDLASSNSVPEPQPTLPTKPSQTAEPIQNSQARMETTAHNDPVPEPQDNQHLVFVAPVPYPKFDIPGALNPTILPHGHTVGGEFSLVHLFWVPNQNRWQCWDQFPLEFQNRMGTVITESIFLNLAQRRAWAAITRQPGERIDPTRCVASIILSRGSKRGFCKWVISQNDSQSACDTCILKKRPCMRVAMVPGSTDPVIVWSPLPENLRRGVELGNMDYYVMP</sequence>
<proteinExistence type="predicted"/>
<organism evidence="2 3">
    <name type="scientific">Cochliobolus sativus</name>
    <name type="common">Common root rot and spot blotch fungus</name>
    <name type="synonym">Bipolaris sorokiniana</name>
    <dbReference type="NCBI Taxonomy" id="45130"/>
    <lineage>
        <taxon>Eukaryota</taxon>
        <taxon>Fungi</taxon>
        <taxon>Dikarya</taxon>
        <taxon>Ascomycota</taxon>
        <taxon>Pezizomycotina</taxon>
        <taxon>Dothideomycetes</taxon>
        <taxon>Pleosporomycetidae</taxon>
        <taxon>Pleosporales</taxon>
        <taxon>Pleosporineae</taxon>
        <taxon>Pleosporaceae</taxon>
        <taxon>Bipolaris</taxon>
    </lineage>
</organism>
<dbReference type="Proteomes" id="UP000624244">
    <property type="component" value="Unassembled WGS sequence"/>
</dbReference>
<evidence type="ECO:0000256" key="1">
    <source>
        <dbReference type="SAM" id="MobiDB-lite"/>
    </source>
</evidence>
<feature type="region of interest" description="Disordered" evidence="1">
    <location>
        <begin position="155"/>
        <end position="250"/>
    </location>
</feature>
<comment type="caution">
    <text evidence="2">The sequence shown here is derived from an EMBL/GenBank/DDBJ whole genome shotgun (WGS) entry which is preliminary data.</text>
</comment>
<name>A0A8H6DTH5_COCSA</name>
<feature type="compositionally biased region" description="Low complexity" evidence="1">
    <location>
        <begin position="155"/>
        <end position="174"/>
    </location>
</feature>
<feature type="compositionally biased region" description="Polar residues" evidence="1">
    <location>
        <begin position="220"/>
        <end position="241"/>
    </location>
</feature>
<accession>A0A8H6DTH5</accession>
<protein>
    <submittedName>
        <fullName evidence="2">Uncharacterized protein</fullName>
    </submittedName>
</protein>
<reference evidence="2" key="1">
    <citation type="submission" date="2019-11" db="EMBL/GenBank/DDBJ databases">
        <title>Bipolaris sorokiniana Genome sequencing.</title>
        <authorList>
            <person name="Wang H."/>
        </authorList>
    </citation>
    <scope>NUCLEOTIDE SEQUENCE</scope>
</reference>
<evidence type="ECO:0000313" key="2">
    <source>
        <dbReference type="EMBL" id="KAF5845790.1"/>
    </source>
</evidence>